<organism evidence="9 10">
    <name type="scientific">Halobium salinum</name>
    <dbReference type="NCBI Taxonomy" id="1364940"/>
    <lineage>
        <taxon>Archaea</taxon>
        <taxon>Methanobacteriati</taxon>
        <taxon>Methanobacteriota</taxon>
        <taxon>Stenosarchaea group</taxon>
        <taxon>Halobacteria</taxon>
        <taxon>Halobacteriales</taxon>
        <taxon>Haloferacaceae</taxon>
        <taxon>Halobium</taxon>
    </lineage>
</organism>
<dbReference type="GO" id="GO:0016020">
    <property type="term" value="C:membrane"/>
    <property type="evidence" value="ECO:0007669"/>
    <property type="project" value="UniProtKB-SubCell"/>
</dbReference>
<evidence type="ECO:0000256" key="7">
    <source>
        <dbReference type="ARBA" id="ARBA00023136"/>
    </source>
</evidence>
<evidence type="ECO:0000256" key="6">
    <source>
        <dbReference type="ARBA" id="ARBA00023004"/>
    </source>
</evidence>
<evidence type="ECO:0000256" key="3">
    <source>
        <dbReference type="ARBA" id="ARBA00022692"/>
    </source>
</evidence>
<comment type="caution">
    <text evidence="9">The sequence shown here is derived from an EMBL/GenBank/DDBJ whole genome shotgun (WGS) entry which is preliminary data.</text>
</comment>
<dbReference type="EMBL" id="JBHSDS010000008">
    <property type="protein sequence ID" value="MFC4359316.1"/>
    <property type="molecule type" value="Genomic_DNA"/>
</dbReference>
<keyword evidence="6" id="KW-0408">Iron</keyword>
<evidence type="ECO:0000256" key="4">
    <source>
        <dbReference type="ARBA" id="ARBA00022723"/>
    </source>
</evidence>
<dbReference type="Gene3D" id="1.20.1300.10">
    <property type="entry name" value="Fumarate reductase/succinate dehydrogenase, transmembrane subunit"/>
    <property type="match status" value="1"/>
</dbReference>
<evidence type="ECO:0000313" key="10">
    <source>
        <dbReference type="Proteomes" id="UP001595921"/>
    </source>
</evidence>
<dbReference type="AlphaFoldDB" id="A0ABD5PFT3"/>
<feature type="transmembrane region" description="Helical" evidence="8">
    <location>
        <begin position="57"/>
        <end position="74"/>
    </location>
</feature>
<keyword evidence="2" id="KW-0349">Heme</keyword>
<evidence type="ECO:0000256" key="2">
    <source>
        <dbReference type="ARBA" id="ARBA00022617"/>
    </source>
</evidence>
<dbReference type="RefSeq" id="WP_267622779.1">
    <property type="nucleotide sequence ID" value="NZ_JAODIW010000006.1"/>
</dbReference>
<keyword evidence="3 8" id="KW-0812">Transmembrane</keyword>
<feature type="transmembrane region" description="Helical" evidence="8">
    <location>
        <begin position="94"/>
        <end position="117"/>
    </location>
</feature>
<accession>A0ABD5PFT3</accession>
<dbReference type="InterPro" id="IPR000701">
    <property type="entry name" value="SuccDH_FuR_B_TM-su"/>
</dbReference>
<protein>
    <submittedName>
        <fullName evidence="9">Succinate dehydrogenase</fullName>
    </submittedName>
</protein>
<evidence type="ECO:0000256" key="8">
    <source>
        <dbReference type="SAM" id="Phobius"/>
    </source>
</evidence>
<dbReference type="Proteomes" id="UP001595921">
    <property type="component" value="Unassembled WGS sequence"/>
</dbReference>
<dbReference type="InterPro" id="IPR034804">
    <property type="entry name" value="SQR/QFR_C/D"/>
</dbReference>
<keyword evidence="10" id="KW-1185">Reference proteome</keyword>
<sequence length="130" mass="14182">MAERYSSFNPGGTLWLLQRITAAFLVVVLAFHFFLLHFVHHADEVTFGMSQARMSSIAYFSLMITFLVTATFHGSNGIYNALVNQGLSGTKKTVVKWTLVVASVVLVVNGVLTAIAWSDLINIGVQGIFG</sequence>
<gene>
    <name evidence="9" type="ORF">ACFO0N_15330</name>
</gene>
<name>A0ABD5PFT3_9EURY</name>
<reference evidence="9 10" key="1">
    <citation type="journal article" date="2019" name="Int. J. Syst. Evol. Microbiol.">
        <title>The Global Catalogue of Microorganisms (GCM) 10K type strain sequencing project: providing services to taxonomists for standard genome sequencing and annotation.</title>
        <authorList>
            <consortium name="The Broad Institute Genomics Platform"/>
            <consortium name="The Broad Institute Genome Sequencing Center for Infectious Disease"/>
            <person name="Wu L."/>
            <person name="Ma J."/>
        </authorList>
    </citation>
    <scope>NUCLEOTIDE SEQUENCE [LARGE SCALE GENOMIC DNA]</scope>
    <source>
        <strain evidence="9 10">CGMCC 1.12553</strain>
    </source>
</reference>
<evidence type="ECO:0000313" key="9">
    <source>
        <dbReference type="EMBL" id="MFC4359316.1"/>
    </source>
</evidence>
<proteinExistence type="predicted"/>
<feature type="transmembrane region" description="Helical" evidence="8">
    <location>
        <begin position="16"/>
        <end position="36"/>
    </location>
</feature>
<evidence type="ECO:0000256" key="1">
    <source>
        <dbReference type="ARBA" id="ARBA00004370"/>
    </source>
</evidence>
<dbReference type="Pfam" id="PF01127">
    <property type="entry name" value="Sdh_cyt"/>
    <property type="match status" value="1"/>
</dbReference>
<dbReference type="SUPFAM" id="SSF81343">
    <property type="entry name" value="Fumarate reductase respiratory complex transmembrane subunits"/>
    <property type="match status" value="1"/>
</dbReference>
<comment type="subcellular location">
    <subcellularLocation>
        <location evidence="1">Membrane</location>
    </subcellularLocation>
</comment>
<dbReference type="GO" id="GO:0046872">
    <property type="term" value="F:metal ion binding"/>
    <property type="evidence" value="ECO:0007669"/>
    <property type="project" value="UniProtKB-KW"/>
</dbReference>
<keyword evidence="4" id="KW-0479">Metal-binding</keyword>
<keyword evidence="7 8" id="KW-0472">Membrane</keyword>
<keyword evidence="5 8" id="KW-1133">Transmembrane helix</keyword>
<evidence type="ECO:0000256" key="5">
    <source>
        <dbReference type="ARBA" id="ARBA00022989"/>
    </source>
</evidence>